<reference evidence="1 2" key="1">
    <citation type="submission" date="2018-05" db="EMBL/GenBank/DDBJ databases">
        <title>Chitinophaga sp. K3CV102501T nov., isolated from isolated from a monsoon evergreen broad-leaved forest soil.</title>
        <authorList>
            <person name="Lv Y."/>
        </authorList>
    </citation>
    <scope>NUCLEOTIDE SEQUENCE [LARGE SCALE GENOMIC DNA]</scope>
    <source>
        <strain evidence="1 2">GDMCC 1.1325</strain>
    </source>
</reference>
<evidence type="ECO:0008006" key="3">
    <source>
        <dbReference type="Google" id="ProtNLM"/>
    </source>
</evidence>
<evidence type="ECO:0000313" key="1">
    <source>
        <dbReference type="EMBL" id="RBL91723.1"/>
    </source>
</evidence>
<dbReference type="InterPro" id="IPR014717">
    <property type="entry name" value="Transl_elong_EF1B/ribsomal_bS6"/>
</dbReference>
<sequence length="187" mass="21794">MMFNQLNGKKKLQLLLVSVPLLLIATFQYGIRNTINIYQQYKENYLPEHVLQQKMEQYHQLQAKEKIINKMVLSLAPGQSSDNDQLLLKEVTGICNTYHIKLKNYRPFNQFQYEKIYATTSLITLEGNFRQLLHFVNDFEKGQLPARIAAMHYKTTVDNTSNTVALTADIYLQQLQLINDKKDEPLP</sequence>
<protein>
    <recommendedName>
        <fullName evidence="3">Tfp pilus assembly protein PilO</fullName>
    </recommendedName>
</protein>
<accession>A0A365XZG4</accession>
<dbReference type="Gene3D" id="3.30.70.60">
    <property type="match status" value="1"/>
</dbReference>
<proteinExistence type="predicted"/>
<gene>
    <name evidence="1" type="ORF">DF182_03705</name>
</gene>
<evidence type="ECO:0000313" key="2">
    <source>
        <dbReference type="Proteomes" id="UP000253410"/>
    </source>
</evidence>
<dbReference type="RefSeq" id="WP_113614323.1">
    <property type="nucleotide sequence ID" value="NZ_QFFJ01000001.1"/>
</dbReference>
<dbReference type="EMBL" id="QFFJ01000001">
    <property type="protein sequence ID" value="RBL91723.1"/>
    <property type="molecule type" value="Genomic_DNA"/>
</dbReference>
<dbReference type="AlphaFoldDB" id="A0A365XZG4"/>
<dbReference type="Proteomes" id="UP000253410">
    <property type="component" value="Unassembled WGS sequence"/>
</dbReference>
<keyword evidence="2" id="KW-1185">Reference proteome</keyword>
<comment type="caution">
    <text evidence="1">The sequence shown here is derived from an EMBL/GenBank/DDBJ whole genome shotgun (WGS) entry which is preliminary data.</text>
</comment>
<organism evidence="1 2">
    <name type="scientific">Chitinophaga flava</name>
    <dbReference type="NCBI Taxonomy" id="2259036"/>
    <lineage>
        <taxon>Bacteria</taxon>
        <taxon>Pseudomonadati</taxon>
        <taxon>Bacteroidota</taxon>
        <taxon>Chitinophagia</taxon>
        <taxon>Chitinophagales</taxon>
        <taxon>Chitinophagaceae</taxon>
        <taxon>Chitinophaga</taxon>
    </lineage>
</organism>
<name>A0A365XZG4_9BACT</name>